<feature type="domain" description="SH3" evidence="4">
    <location>
        <begin position="145"/>
        <end position="214"/>
    </location>
</feature>
<dbReference type="SMART" id="SM00326">
    <property type="entry name" value="SH3"/>
    <property type="match status" value="1"/>
</dbReference>
<dbReference type="Proteomes" id="UP000075902">
    <property type="component" value="Unassembled WGS sequence"/>
</dbReference>
<dbReference type="PROSITE" id="PS50106">
    <property type="entry name" value="PDZ"/>
    <property type="match status" value="1"/>
</dbReference>
<evidence type="ECO:0000259" key="4">
    <source>
        <dbReference type="PROSITE" id="PS50002"/>
    </source>
</evidence>
<evidence type="ECO:0000256" key="2">
    <source>
        <dbReference type="ARBA" id="ARBA00022443"/>
    </source>
</evidence>
<evidence type="ECO:0000256" key="1">
    <source>
        <dbReference type="ARBA" id="ARBA00007014"/>
    </source>
</evidence>
<organism evidence="7 8">
    <name type="scientific">Anopheles melas</name>
    <dbReference type="NCBI Taxonomy" id="34690"/>
    <lineage>
        <taxon>Eukaryota</taxon>
        <taxon>Metazoa</taxon>
        <taxon>Ecdysozoa</taxon>
        <taxon>Arthropoda</taxon>
        <taxon>Hexapoda</taxon>
        <taxon>Insecta</taxon>
        <taxon>Pterygota</taxon>
        <taxon>Neoptera</taxon>
        <taxon>Endopterygota</taxon>
        <taxon>Diptera</taxon>
        <taxon>Nematocera</taxon>
        <taxon>Culicoidea</taxon>
        <taxon>Culicidae</taxon>
        <taxon>Anophelinae</taxon>
        <taxon>Anopheles</taxon>
    </lineage>
</organism>
<dbReference type="VEuPathDB" id="VectorBase:AMEC007251"/>
<dbReference type="EnsemblMetazoa" id="AMEC007251-RA">
    <property type="protein sequence ID" value="AMEC007251-PA"/>
    <property type="gene ID" value="AMEC007251"/>
</dbReference>
<dbReference type="InterPro" id="IPR008144">
    <property type="entry name" value="Guanylate_kin-like_dom"/>
</dbReference>
<dbReference type="InterPro" id="IPR036028">
    <property type="entry name" value="SH3-like_dom_sf"/>
</dbReference>
<dbReference type="InterPro" id="IPR001452">
    <property type="entry name" value="SH3_domain"/>
</dbReference>
<dbReference type="InterPro" id="IPR020590">
    <property type="entry name" value="Guanylate_kinase_CS"/>
</dbReference>
<keyword evidence="2 3" id="KW-0728">SH3 domain</keyword>
<reference evidence="7" key="2">
    <citation type="submission" date="2020-05" db="UniProtKB">
        <authorList>
            <consortium name="EnsemblMetazoa"/>
        </authorList>
    </citation>
    <scope>IDENTIFICATION</scope>
    <source>
        <strain evidence="7">CM1001059</strain>
    </source>
</reference>
<comment type="similarity">
    <text evidence="1">Belongs to the MAGUK family.</text>
</comment>
<dbReference type="SUPFAM" id="SSF52540">
    <property type="entry name" value="P-loop containing nucleoside triphosphate hydrolases"/>
    <property type="match status" value="1"/>
</dbReference>
<proteinExistence type="inferred from homology"/>
<name>A0A182TRY6_9DIPT</name>
<dbReference type="Gene3D" id="3.40.50.300">
    <property type="entry name" value="P-loop containing nucleotide triphosphate hydrolases"/>
    <property type="match status" value="1"/>
</dbReference>
<feature type="domain" description="PDZ" evidence="6">
    <location>
        <begin position="89"/>
        <end position="144"/>
    </location>
</feature>
<evidence type="ECO:0000259" key="5">
    <source>
        <dbReference type="PROSITE" id="PS50052"/>
    </source>
</evidence>
<keyword evidence="8" id="KW-1185">Reference proteome</keyword>
<dbReference type="PROSITE" id="PS50052">
    <property type="entry name" value="GUANYLATE_KINASE_2"/>
    <property type="match status" value="1"/>
</dbReference>
<dbReference type="InterPro" id="IPR036034">
    <property type="entry name" value="PDZ_sf"/>
</dbReference>
<dbReference type="InterPro" id="IPR050716">
    <property type="entry name" value="MAGUK"/>
</dbReference>
<dbReference type="SMART" id="SM00072">
    <property type="entry name" value="GuKc"/>
    <property type="match status" value="1"/>
</dbReference>
<evidence type="ECO:0000313" key="8">
    <source>
        <dbReference type="Proteomes" id="UP000075902"/>
    </source>
</evidence>
<evidence type="ECO:0000313" key="7">
    <source>
        <dbReference type="EnsemblMetazoa" id="AMEC007251-PA"/>
    </source>
</evidence>
<dbReference type="PANTHER" id="PTHR23122">
    <property type="entry name" value="MEMBRANE-ASSOCIATED GUANYLATE KINASE MAGUK"/>
    <property type="match status" value="1"/>
</dbReference>
<dbReference type="AlphaFoldDB" id="A0A182TRY6"/>
<dbReference type="InterPro" id="IPR008145">
    <property type="entry name" value="GK/Ca_channel_bsu"/>
</dbReference>
<sequence length="461" mass="52398">MLMISSSPTHWLKAVRDESFSEFCVKFQLKQLHFTHALLHTHDVVAREVYGEEALRVTPPPIAPYLNGGNDELDNGEAGELQHVTRVRLVQFQKNTDEPMGITLKMTEDGRCIVARIMHGGMIHRQATLHVGDEIREINGQPVQHQTIFVRAQFDYDPLDDELIPCAQAGIAFRVGDILQIISKDDHHWWQARHDAAGGSAGLIPSPELQEWRIACQSADKSHKEQVNCSIFSRKKKQCRDKYLAKHNAVFDQLDLVTYEEVVKVPIGDPAFQRRTLVLLGAHGVGRRHIKNTLIAKYPDKYAYPIPHTTRPPRPDEENGRSYYFISHDEMMADISANEYLEYGTHEDAMYGTKLETIRRIHADGKMAILDVEPQALKILRTAEFTPYVVFIAAPLLQNIADYDGSLERLAKESDMLRQAYGHFFDLTIVNNDIGETIATLENAIDKVHSTAQWVPVSWLY</sequence>
<dbReference type="PROSITE" id="PS50002">
    <property type="entry name" value="SH3"/>
    <property type="match status" value="1"/>
</dbReference>
<dbReference type="Pfam" id="PF00625">
    <property type="entry name" value="Guanylate_kin"/>
    <property type="match status" value="1"/>
</dbReference>
<dbReference type="CDD" id="cd00071">
    <property type="entry name" value="GMPK"/>
    <property type="match status" value="1"/>
</dbReference>
<evidence type="ECO:0000256" key="3">
    <source>
        <dbReference type="PROSITE-ProRule" id="PRU00192"/>
    </source>
</evidence>
<dbReference type="PROSITE" id="PS00856">
    <property type="entry name" value="GUANYLATE_KINASE_1"/>
    <property type="match status" value="1"/>
</dbReference>
<protein>
    <recommendedName>
        <fullName evidence="9">Guanylate kinase-like domain-containing protein</fullName>
    </recommendedName>
</protein>
<evidence type="ECO:0000259" key="6">
    <source>
        <dbReference type="PROSITE" id="PS50106"/>
    </source>
</evidence>
<dbReference type="STRING" id="34690.A0A182TRY6"/>
<dbReference type="InterPro" id="IPR027417">
    <property type="entry name" value="P-loop_NTPase"/>
</dbReference>
<dbReference type="Gene3D" id="2.30.30.40">
    <property type="entry name" value="SH3 Domains"/>
    <property type="match status" value="1"/>
</dbReference>
<accession>A0A182TRY6</accession>
<dbReference type="Pfam" id="PF00595">
    <property type="entry name" value="PDZ"/>
    <property type="match status" value="1"/>
</dbReference>
<dbReference type="SUPFAM" id="SSF50156">
    <property type="entry name" value="PDZ domain-like"/>
    <property type="match status" value="1"/>
</dbReference>
<dbReference type="SUPFAM" id="SSF50044">
    <property type="entry name" value="SH3-domain"/>
    <property type="match status" value="1"/>
</dbReference>
<dbReference type="FunFam" id="3.40.50.300:FF:000146">
    <property type="entry name" value="MAGUK p55 subfamily member 6 isoform X1"/>
    <property type="match status" value="1"/>
</dbReference>
<evidence type="ECO:0008006" key="9">
    <source>
        <dbReference type="Google" id="ProtNLM"/>
    </source>
</evidence>
<dbReference type="InterPro" id="IPR001478">
    <property type="entry name" value="PDZ"/>
</dbReference>
<dbReference type="Gene3D" id="2.30.42.10">
    <property type="match status" value="1"/>
</dbReference>
<dbReference type="SMART" id="SM00228">
    <property type="entry name" value="PDZ"/>
    <property type="match status" value="1"/>
</dbReference>
<dbReference type="Pfam" id="PF00018">
    <property type="entry name" value="SH3_1"/>
    <property type="match status" value="1"/>
</dbReference>
<reference evidence="8" key="1">
    <citation type="submission" date="2014-01" db="EMBL/GenBank/DDBJ databases">
        <title>The Genome Sequence of Anopheles melas CM1001059_A (V2).</title>
        <authorList>
            <consortium name="The Broad Institute Genomics Platform"/>
            <person name="Neafsey D.E."/>
            <person name="Besansky N."/>
            <person name="Howell P."/>
            <person name="Walton C."/>
            <person name="Young S.K."/>
            <person name="Zeng Q."/>
            <person name="Gargeya S."/>
            <person name="Fitzgerald M."/>
            <person name="Haas B."/>
            <person name="Abouelleil A."/>
            <person name="Allen A.W."/>
            <person name="Alvarado L."/>
            <person name="Arachchi H.M."/>
            <person name="Berlin A.M."/>
            <person name="Chapman S.B."/>
            <person name="Gainer-Dewar J."/>
            <person name="Goldberg J."/>
            <person name="Griggs A."/>
            <person name="Gujja S."/>
            <person name="Hansen M."/>
            <person name="Howarth C."/>
            <person name="Imamovic A."/>
            <person name="Ireland A."/>
            <person name="Larimer J."/>
            <person name="McCowan C."/>
            <person name="Murphy C."/>
            <person name="Pearson M."/>
            <person name="Poon T.W."/>
            <person name="Priest M."/>
            <person name="Roberts A."/>
            <person name="Saif S."/>
            <person name="Shea T."/>
            <person name="Sisk P."/>
            <person name="Sykes S."/>
            <person name="Wortman J."/>
            <person name="Nusbaum C."/>
            <person name="Birren B."/>
        </authorList>
    </citation>
    <scope>NUCLEOTIDE SEQUENCE [LARGE SCALE GENOMIC DNA]</scope>
    <source>
        <strain evidence="8">CM1001059</strain>
    </source>
</reference>
<feature type="domain" description="Guanylate kinase-like" evidence="5">
    <location>
        <begin position="274"/>
        <end position="446"/>
    </location>
</feature>